<proteinExistence type="inferred from homology"/>
<evidence type="ECO:0000256" key="5">
    <source>
        <dbReference type="ARBA" id="ARBA00022927"/>
    </source>
</evidence>
<accession>A0AAN9IW61</accession>
<keyword evidence="2" id="KW-0449">Lipoprotein</keyword>
<dbReference type="PANTHER" id="PTHR11711">
    <property type="entry name" value="ADP RIBOSYLATION FACTOR-RELATED"/>
    <property type="match status" value="1"/>
</dbReference>
<reference evidence="8 9" key="1">
    <citation type="submission" date="2024-01" db="EMBL/GenBank/DDBJ databases">
        <title>The genomes of 5 underutilized Papilionoideae crops provide insights into root nodulation and disease resistanc.</title>
        <authorList>
            <person name="Yuan L."/>
        </authorList>
    </citation>
    <scope>NUCLEOTIDE SEQUENCE [LARGE SCALE GENOMIC DNA]</scope>
    <source>
        <strain evidence="8">ZHUSHIDOU_FW_LH</strain>
        <tissue evidence="8">Leaf</tissue>
    </source>
</reference>
<keyword evidence="9" id="KW-1185">Reference proteome</keyword>
<evidence type="ECO:0000256" key="2">
    <source>
        <dbReference type="ARBA" id="ARBA00022707"/>
    </source>
</evidence>
<dbReference type="GO" id="GO:0015031">
    <property type="term" value="P:protein transport"/>
    <property type="evidence" value="ECO:0007669"/>
    <property type="project" value="UniProtKB-KW"/>
</dbReference>
<protein>
    <submittedName>
        <fullName evidence="8">Uncharacterized protein</fullName>
    </submittedName>
</protein>
<evidence type="ECO:0000256" key="4">
    <source>
        <dbReference type="ARBA" id="ARBA00022892"/>
    </source>
</evidence>
<dbReference type="InterPro" id="IPR006689">
    <property type="entry name" value="Small_GTPase_ARF/SAR"/>
</dbReference>
<keyword evidence="3 7" id="KW-0547">Nucleotide-binding</keyword>
<dbReference type="Gene3D" id="3.40.50.300">
    <property type="entry name" value="P-loop containing nucleotide triphosphate hydrolases"/>
    <property type="match status" value="1"/>
</dbReference>
<name>A0AAN9IW61_CROPI</name>
<comment type="caution">
    <text evidence="8">The sequence shown here is derived from an EMBL/GenBank/DDBJ whole genome shotgun (WGS) entry which is preliminary data.</text>
</comment>
<dbReference type="GO" id="GO:0003924">
    <property type="term" value="F:GTPase activity"/>
    <property type="evidence" value="ECO:0007669"/>
    <property type="project" value="InterPro"/>
</dbReference>
<evidence type="ECO:0000256" key="6">
    <source>
        <dbReference type="ARBA" id="ARBA00023134"/>
    </source>
</evidence>
<evidence type="ECO:0000256" key="3">
    <source>
        <dbReference type="ARBA" id="ARBA00022741"/>
    </source>
</evidence>
<evidence type="ECO:0000313" key="8">
    <source>
        <dbReference type="EMBL" id="KAK7287281.1"/>
    </source>
</evidence>
<dbReference type="InterPro" id="IPR027417">
    <property type="entry name" value="P-loop_NTPase"/>
</dbReference>
<comment type="similarity">
    <text evidence="1">Belongs to the small GTPase superfamily. Arf family.</text>
</comment>
<dbReference type="InterPro" id="IPR024156">
    <property type="entry name" value="Small_GTPase_ARF"/>
</dbReference>
<dbReference type="AlphaFoldDB" id="A0AAN9IW61"/>
<dbReference type="GO" id="GO:0005525">
    <property type="term" value="F:GTP binding"/>
    <property type="evidence" value="ECO:0007669"/>
    <property type="project" value="UniProtKB-KW"/>
</dbReference>
<dbReference type="Proteomes" id="UP001372338">
    <property type="component" value="Unassembled WGS sequence"/>
</dbReference>
<feature type="binding site" evidence="7">
    <location>
        <begin position="41"/>
        <end position="44"/>
    </location>
    <ligand>
        <name>GTP</name>
        <dbReference type="ChEBI" id="CHEBI:37565"/>
    </ligand>
</feature>
<dbReference type="Pfam" id="PF00025">
    <property type="entry name" value="Arf"/>
    <property type="match status" value="1"/>
</dbReference>
<dbReference type="EMBL" id="JAYWIO010000001">
    <property type="protein sequence ID" value="KAK7287281.1"/>
    <property type="molecule type" value="Genomic_DNA"/>
</dbReference>
<evidence type="ECO:0000313" key="9">
    <source>
        <dbReference type="Proteomes" id="UP001372338"/>
    </source>
</evidence>
<gene>
    <name evidence="8" type="ORF">RIF29_00486</name>
</gene>
<organism evidence="8 9">
    <name type="scientific">Crotalaria pallida</name>
    <name type="common">Smooth rattlebox</name>
    <name type="synonym">Crotalaria striata</name>
    <dbReference type="NCBI Taxonomy" id="3830"/>
    <lineage>
        <taxon>Eukaryota</taxon>
        <taxon>Viridiplantae</taxon>
        <taxon>Streptophyta</taxon>
        <taxon>Embryophyta</taxon>
        <taxon>Tracheophyta</taxon>
        <taxon>Spermatophyta</taxon>
        <taxon>Magnoliopsida</taxon>
        <taxon>eudicotyledons</taxon>
        <taxon>Gunneridae</taxon>
        <taxon>Pentapetalae</taxon>
        <taxon>rosids</taxon>
        <taxon>fabids</taxon>
        <taxon>Fabales</taxon>
        <taxon>Fabaceae</taxon>
        <taxon>Papilionoideae</taxon>
        <taxon>50 kb inversion clade</taxon>
        <taxon>genistoids sensu lato</taxon>
        <taxon>core genistoids</taxon>
        <taxon>Crotalarieae</taxon>
        <taxon>Crotalaria</taxon>
    </lineage>
</organism>
<dbReference type="GO" id="GO:0016192">
    <property type="term" value="P:vesicle-mediated transport"/>
    <property type="evidence" value="ECO:0007669"/>
    <property type="project" value="UniProtKB-KW"/>
</dbReference>
<evidence type="ECO:0000256" key="7">
    <source>
        <dbReference type="PIRSR" id="PIRSR606689-1"/>
    </source>
</evidence>
<keyword evidence="4" id="KW-0931">ER-Golgi transport</keyword>
<keyword evidence="2" id="KW-0519">Myristate</keyword>
<keyword evidence="5" id="KW-0813">Transport</keyword>
<keyword evidence="5" id="KW-0653">Protein transport</keyword>
<dbReference type="SUPFAM" id="SSF52540">
    <property type="entry name" value="P-loop containing nucleoside triphosphate hydrolases"/>
    <property type="match status" value="1"/>
</dbReference>
<sequence length="209" mass="23270">MEYYHGFWNIEVVNSVHQVGNSEHGKVLDEFFLSTAALQGNKQDLPNVMNAAEITVGLHSLRQRHWYIQSTCATSGEGLYEGLDWLSNNIANKHGDTYRGSCAVVPYGPIRPSRADVTLRGSSCKTIYVALTQPLKHPQQAFVCSFIPIEERSLPITGLEMCLSKIMCFCKKAFKRMVCGISCTEGKGQRREEACDVLDQGAALRPRVI</sequence>
<keyword evidence="6 7" id="KW-0342">GTP-binding</keyword>
<evidence type="ECO:0000256" key="1">
    <source>
        <dbReference type="ARBA" id="ARBA00010290"/>
    </source>
</evidence>